<name>A0A9P6WNZ2_9ASCO</name>
<feature type="region of interest" description="Disordered" evidence="2">
    <location>
        <begin position="228"/>
        <end position="247"/>
    </location>
</feature>
<dbReference type="AlphaFoldDB" id="A0A9P6WNZ2"/>
<evidence type="ECO:0000313" key="3">
    <source>
        <dbReference type="EMBL" id="KAG0689183.1"/>
    </source>
</evidence>
<protein>
    <submittedName>
        <fullName evidence="3">Uncharacterized protein</fullName>
    </submittedName>
</protein>
<comment type="similarity">
    <text evidence="1">Belongs to the universal ribosomal protein uL10 family.</text>
</comment>
<dbReference type="SUPFAM" id="SSF160369">
    <property type="entry name" value="Ribosomal protein L10-like"/>
    <property type="match status" value="1"/>
</dbReference>
<dbReference type="Proteomes" id="UP000697127">
    <property type="component" value="Unassembled WGS sequence"/>
</dbReference>
<reference evidence="3" key="1">
    <citation type="submission" date="2020-11" db="EMBL/GenBank/DDBJ databases">
        <title>Kefir isolates.</title>
        <authorList>
            <person name="Marcisauskas S."/>
            <person name="Kim Y."/>
            <person name="Blasche S."/>
        </authorList>
    </citation>
    <scope>NUCLEOTIDE SEQUENCE</scope>
    <source>
        <strain evidence="3">Olga-1</strain>
    </source>
</reference>
<dbReference type="OrthoDB" id="360689at2759"/>
<evidence type="ECO:0000256" key="2">
    <source>
        <dbReference type="SAM" id="MobiDB-lite"/>
    </source>
</evidence>
<dbReference type="PANTHER" id="PTHR11560">
    <property type="entry name" value="39S RIBOSOMAL PROTEIN L10, MITOCHONDRIAL"/>
    <property type="match status" value="1"/>
</dbReference>
<evidence type="ECO:0000313" key="4">
    <source>
        <dbReference type="Proteomes" id="UP000697127"/>
    </source>
</evidence>
<gene>
    <name evidence="3" type="ORF">C6P40_005450</name>
</gene>
<dbReference type="InterPro" id="IPR047865">
    <property type="entry name" value="Ribosomal_uL10_bac_type"/>
</dbReference>
<proteinExistence type="inferred from homology"/>
<comment type="caution">
    <text evidence="3">The sequence shown here is derived from an EMBL/GenBank/DDBJ whole genome shotgun (WGS) entry which is preliminary data.</text>
</comment>
<dbReference type="EMBL" id="PUHW01000096">
    <property type="protein sequence ID" value="KAG0689183.1"/>
    <property type="molecule type" value="Genomic_DNA"/>
</dbReference>
<accession>A0A9P6WNZ2</accession>
<evidence type="ECO:0000256" key="1">
    <source>
        <dbReference type="ARBA" id="ARBA00008889"/>
    </source>
</evidence>
<dbReference type="Gene3D" id="3.30.70.1730">
    <property type="match status" value="1"/>
</dbReference>
<sequence length="247" mass="28085">MMKLWNKPIFAVRSTFIRGYASNAPATTTETRTTHKAIDSRKTYLIDMYTHMWRENSIILLAHHNNLLSTENDSIRKLFKKVDDKNKTNKVEFRKLKGSLFKYFLRASSHADPASKAANRMIKRNKIRHPLENLLKGPTAAIMIRDLDPKLVKEVSKVLASQKEKLFIMGGKVGDEYMTLENIDAFKNLKSLPELRAELVGLLTMASGAGVVRTLEAATTNLAMTLESHKNELEKKENPESEEEPKN</sequence>
<organism evidence="3 4">
    <name type="scientific">Pichia californica</name>
    <dbReference type="NCBI Taxonomy" id="460514"/>
    <lineage>
        <taxon>Eukaryota</taxon>
        <taxon>Fungi</taxon>
        <taxon>Dikarya</taxon>
        <taxon>Ascomycota</taxon>
        <taxon>Saccharomycotina</taxon>
        <taxon>Pichiomycetes</taxon>
        <taxon>Pichiales</taxon>
        <taxon>Pichiaceae</taxon>
        <taxon>Pichia</taxon>
    </lineage>
</organism>
<dbReference type="InterPro" id="IPR043141">
    <property type="entry name" value="Ribosomal_uL10-like_sf"/>
</dbReference>
<keyword evidence="4" id="KW-1185">Reference proteome</keyword>